<dbReference type="Gene3D" id="3.40.1190.20">
    <property type="match status" value="1"/>
</dbReference>
<dbReference type="InterPro" id="IPR029056">
    <property type="entry name" value="Ribokinase-like"/>
</dbReference>
<dbReference type="SUPFAM" id="SSF53613">
    <property type="entry name" value="Ribokinase-like"/>
    <property type="match status" value="1"/>
</dbReference>
<dbReference type="PANTHER" id="PTHR42909">
    <property type="entry name" value="ZGC:136858"/>
    <property type="match status" value="1"/>
</dbReference>
<gene>
    <name evidence="5" type="ORF">S12H4_13446</name>
</gene>
<dbReference type="CDD" id="cd01941">
    <property type="entry name" value="YeiC_kinase_like"/>
    <property type="match status" value="1"/>
</dbReference>
<evidence type="ECO:0000259" key="4">
    <source>
        <dbReference type="Pfam" id="PF00294"/>
    </source>
</evidence>
<reference evidence="5" key="1">
    <citation type="journal article" date="2014" name="Front. Microbiol.">
        <title>High frequency of phylogenetically diverse reductive dehalogenase-homologous genes in deep subseafloor sedimentary metagenomes.</title>
        <authorList>
            <person name="Kawai M."/>
            <person name="Futagami T."/>
            <person name="Toyoda A."/>
            <person name="Takaki Y."/>
            <person name="Nishi S."/>
            <person name="Hori S."/>
            <person name="Arai W."/>
            <person name="Tsubouchi T."/>
            <person name="Morono Y."/>
            <person name="Uchiyama I."/>
            <person name="Ito T."/>
            <person name="Fujiyama A."/>
            <person name="Inagaki F."/>
            <person name="Takami H."/>
        </authorList>
    </citation>
    <scope>NUCLEOTIDE SEQUENCE</scope>
    <source>
        <strain evidence="5">Expedition CK06-06</strain>
    </source>
</reference>
<dbReference type="PROSITE" id="PS00584">
    <property type="entry name" value="PFKB_KINASES_2"/>
    <property type="match status" value="1"/>
</dbReference>
<dbReference type="EMBL" id="BARW01006402">
    <property type="protein sequence ID" value="GAI75317.1"/>
    <property type="molecule type" value="Genomic_DNA"/>
</dbReference>
<organism evidence="5">
    <name type="scientific">marine sediment metagenome</name>
    <dbReference type="NCBI Taxonomy" id="412755"/>
    <lineage>
        <taxon>unclassified sequences</taxon>
        <taxon>metagenomes</taxon>
        <taxon>ecological metagenomes</taxon>
    </lineage>
</organism>
<dbReference type="GO" id="GO:0004730">
    <property type="term" value="F:pseudouridylate synthase activity"/>
    <property type="evidence" value="ECO:0007669"/>
    <property type="project" value="TreeGrafter"/>
</dbReference>
<comment type="caution">
    <text evidence="5">The sequence shown here is derived from an EMBL/GenBank/DDBJ whole genome shotgun (WGS) entry which is preliminary data.</text>
</comment>
<evidence type="ECO:0000313" key="5">
    <source>
        <dbReference type="EMBL" id="GAI75317.1"/>
    </source>
</evidence>
<dbReference type="GO" id="GO:0016301">
    <property type="term" value="F:kinase activity"/>
    <property type="evidence" value="ECO:0007669"/>
    <property type="project" value="UniProtKB-KW"/>
</dbReference>
<feature type="domain" description="Carbohydrate kinase PfkB" evidence="4">
    <location>
        <begin position="26"/>
        <end position="344"/>
    </location>
</feature>
<sequence>MVMTRIREEVLSSSRLSNVRERFGGVVVIGGANIDLRGRPAGKVLERNTSNPGKIDVGLGGVGRNIAHNLALLNVPVTLLSAVGDDGEGIRILEETGKAGVKMEQMIISGKYPTGIYLAILDEKGEMEIAVSDTQILEEITVEYLRSKAYLIKGSKIVVADTNLPMESIEYVVDLCNKVDVLLLIEPVSVEKARKLRNVLEEGGKRRGSGRWAIDYITPSEDELESISGTGMKRDNNEDIDVDVDVMKAAEELKGKGVRNVIVTLGERGIYVSSDIRSNEGEQGDPKLCKFMAPYRGGVVDVTGAGDALVAGLVYGIYKGYSLEMAARFGLAAAALTISTKDANYYHDQYRG</sequence>
<keyword evidence="3" id="KW-0418">Kinase</keyword>
<evidence type="ECO:0000256" key="2">
    <source>
        <dbReference type="ARBA" id="ARBA00022723"/>
    </source>
</evidence>
<proteinExistence type="predicted"/>
<dbReference type="AlphaFoldDB" id="X1R3J6"/>
<dbReference type="Pfam" id="PF00294">
    <property type="entry name" value="PfkB"/>
    <property type="match status" value="1"/>
</dbReference>
<dbReference type="GO" id="GO:0016798">
    <property type="term" value="F:hydrolase activity, acting on glycosyl bonds"/>
    <property type="evidence" value="ECO:0007669"/>
    <property type="project" value="TreeGrafter"/>
</dbReference>
<dbReference type="PANTHER" id="PTHR42909:SF1">
    <property type="entry name" value="CARBOHYDRATE KINASE PFKB DOMAIN-CONTAINING PROTEIN"/>
    <property type="match status" value="1"/>
</dbReference>
<protein>
    <recommendedName>
        <fullName evidence="4">Carbohydrate kinase PfkB domain-containing protein</fullName>
    </recommendedName>
</protein>
<dbReference type="GO" id="GO:0046872">
    <property type="term" value="F:metal ion binding"/>
    <property type="evidence" value="ECO:0007669"/>
    <property type="project" value="UniProtKB-KW"/>
</dbReference>
<evidence type="ECO:0000256" key="3">
    <source>
        <dbReference type="ARBA" id="ARBA00022777"/>
    </source>
</evidence>
<dbReference type="InterPro" id="IPR011611">
    <property type="entry name" value="PfkB_dom"/>
</dbReference>
<keyword evidence="1" id="KW-0808">Transferase</keyword>
<keyword evidence="2" id="KW-0479">Metal-binding</keyword>
<accession>X1R3J6</accession>
<dbReference type="GO" id="GO:0005737">
    <property type="term" value="C:cytoplasm"/>
    <property type="evidence" value="ECO:0007669"/>
    <property type="project" value="TreeGrafter"/>
</dbReference>
<dbReference type="InterPro" id="IPR002173">
    <property type="entry name" value="Carboh/pur_kinase_PfkB_CS"/>
</dbReference>
<name>X1R3J6_9ZZZZ</name>
<evidence type="ECO:0000256" key="1">
    <source>
        <dbReference type="ARBA" id="ARBA00022679"/>
    </source>
</evidence>